<organism evidence="2">
    <name type="scientific">mine drainage metagenome</name>
    <dbReference type="NCBI Taxonomy" id="410659"/>
    <lineage>
        <taxon>unclassified sequences</taxon>
        <taxon>metagenomes</taxon>
        <taxon>ecological metagenomes</taxon>
    </lineage>
</organism>
<dbReference type="Pfam" id="PF05899">
    <property type="entry name" value="Cupin_3"/>
    <property type="match status" value="1"/>
</dbReference>
<dbReference type="SUPFAM" id="SSF51182">
    <property type="entry name" value="RmlC-like cupins"/>
    <property type="match status" value="1"/>
</dbReference>
<dbReference type="InterPro" id="IPR014710">
    <property type="entry name" value="RmlC-like_jellyroll"/>
</dbReference>
<dbReference type="CDD" id="cd02227">
    <property type="entry name" value="cupin_TM1112-like"/>
    <property type="match status" value="1"/>
</dbReference>
<sequence>MSQILVSKITVEKNPAQTRLDTLGVSKWATWEKEVSVFPWTFPEQEIAYILEGECVITPVGGTAVTFGKGDLVTFPAGLTAKWEVKKPLHKHYQLDGSKVGQIFRRIKAALKL</sequence>
<dbReference type="PANTHER" id="PTHR33271:SF22">
    <property type="entry name" value="OS04G0445200 PROTEIN"/>
    <property type="match status" value="1"/>
</dbReference>
<dbReference type="EMBL" id="MLJW01000141">
    <property type="protein sequence ID" value="OIQ96872.1"/>
    <property type="molecule type" value="Genomic_DNA"/>
</dbReference>
<dbReference type="PANTHER" id="PTHR33271">
    <property type="entry name" value="OS04G0445200 PROTEIN"/>
    <property type="match status" value="1"/>
</dbReference>
<accession>A0A1J5RL07</accession>
<dbReference type="AlphaFoldDB" id="A0A1J5RL07"/>
<gene>
    <name evidence="2" type="ORF">GALL_210690</name>
</gene>
<comment type="caution">
    <text evidence="2">The sequence shown here is derived from an EMBL/GenBank/DDBJ whole genome shotgun (WGS) entry which is preliminary data.</text>
</comment>
<evidence type="ECO:0000313" key="2">
    <source>
        <dbReference type="EMBL" id="OIQ96872.1"/>
    </source>
</evidence>
<dbReference type="Gene3D" id="2.60.120.10">
    <property type="entry name" value="Jelly Rolls"/>
    <property type="match status" value="1"/>
</dbReference>
<proteinExistence type="predicted"/>
<feature type="domain" description="(S)-ureidoglycine aminohydrolase cupin" evidence="1">
    <location>
        <begin position="22"/>
        <end position="93"/>
    </location>
</feature>
<protein>
    <submittedName>
        <fullName evidence="2">Cupin domain protein</fullName>
    </submittedName>
</protein>
<name>A0A1J5RL07_9ZZZZ</name>
<dbReference type="InterPro" id="IPR008579">
    <property type="entry name" value="UGlyAH_Cupin_dom"/>
</dbReference>
<dbReference type="InterPro" id="IPR011051">
    <property type="entry name" value="RmlC_Cupin_sf"/>
</dbReference>
<reference evidence="2" key="1">
    <citation type="submission" date="2016-10" db="EMBL/GenBank/DDBJ databases">
        <title>Sequence of Gallionella enrichment culture.</title>
        <authorList>
            <person name="Poehlein A."/>
            <person name="Muehling M."/>
            <person name="Daniel R."/>
        </authorList>
    </citation>
    <scope>NUCLEOTIDE SEQUENCE</scope>
</reference>
<evidence type="ECO:0000259" key="1">
    <source>
        <dbReference type="Pfam" id="PF05899"/>
    </source>
</evidence>